<dbReference type="OrthoDB" id="755870at2"/>
<dbReference type="Gene3D" id="2.160.10.10">
    <property type="entry name" value="Hexapeptide repeat proteins"/>
    <property type="match status" value="1"/>
</dbReference>
<evidence type="ECO:0000313" key="4">
    <source>
        <dbReference type="EMBL" id="SFB87744.1"/>
    </source>
</evidence>
<proteinExistence type="inferred from homology"/>
<dbReference type="SUPFAM" id="SSF51161">
    <property type="entry name" value="Trimeric LpxA-like enzymes"/>
    <property type="match status" value="1"/>
</dbReference>
<dbReference type="PANTHER" id="PTHR43300:SF12">
    <property type="entry name" value="CHLORAMPHENICOL ACETYLTRANSFERASE"/>
    <property type="match status" value="1"/>
</dbReference>
<dbReference type="InterPro" id="IPR050179">
    <property type="entry name" value="Trans_hexapeptide_repeat"/>
</dbReference>
<evidence type="ECO:0000256" key="1">
    <source>
        <dbReference type="ARBA" id="ARBA00007274"/>
    </source>
</evidence>
<accession>A0A1I1EKS5</accession>
<dbReference type="AlphaFoldDB" id="A0A1I1EKS5"/>
<dbReference type="InterPro" id="IPR011004">
    <property type="entry name" value="Trimer_LpxA-like_sf"/>
</dbReference>
<dbReference type="EMBL" id="FOKY01000014">
    <property type="protein sequence ID" value="SFB87744.1"/>
    <property type="molecule type" value="Genomic_DNA"/>
</dbReference>
<dbReference type="GO" id="GO:0016746">
    <property type="term" value="F:acyltransferase activity"/>
    <property type="evidence" value="ECO:0007669"/>
    <property type="project" value="UniProtKB-KW"/>
</dbReference>
<dbReference type="PANTHER" id="PTHR43300">
    <property type="entry name" value="ACETYLTRANSFERASE"/>
    <property type="match status" value="1"/>
</dbReference>
<evidence type="ECO:0000256" key="2">
    <source>
        <dbReference type="ARBA" id="ARBA00022679"/>
    </source>
</evidence>
<dbReference type="STRING" id="34097.SAMN02745150_01158"/>
<name>A0A1I1EKS5_BREAD</name>
<evidence type="ECO:0000313" key="5">
    <source>
        <dbReference type="Proteomes" id="UP000240042"/>
    </source>
</evidence>
<protein>
    <submittedName>
        <fullName evidence="4">Galactoside O-acetyltransferase</fullName>
    </submittedName>
</protein>
<sequence>MKIGVHTNIADTASIKNSDSEIGSYCDIMHGSLISPKLMMGDFCLIDRYCVIAGSNYTFTMEDFSGLAAGVQIWCQSNDYVNALISHNAEIVGDIYMEKYTGIGANSVVMPNNRILEGTVIGANSFVPENFRFEPWSVYAGNPIRKIKNRNKNSVLEQAEGIKTK</sequence>
<keyword evidence="3" id="KW-0012">Acyltransferase</keyword>
<keyword evidence="5" id="KW-1185">Reference proteome</keyword>
<comment type="similarity">
    <text evidence="1">Belongs to the transferase hexapeptide repeat family.</text>
</comment>
<gene>
    <name evidence="4" type="ORF">SAMN02745150_01158</name>
</gene>
<keyword evidence="2 4" id="KW-0808">Transferase</keyword>
<organism evidence="4 5">
    <name type="scientific">Brevinema andersonii</name>
    <dbReference type="NCBI Taxonomy" id="34097"/>
    <lineage>
        <taxon>Bacteria</taxon>
        <taxon>Pseudomonadati</taxon>
        <taxon>Spirochaetota</taxon>
        <taxon>Spirochaetia</taxon>
        <taxon>Brevinematales</taxon>
        <taxon>Brevinemataceae</taxon>
        <taxon>Brevinema</taxon>
    </lineage>
</organism>
<evidence type="ECO:0000256" key="3">
    <source>
        <dbReference type="ARBA" id="ARBA00023315"/>
    </source>
</evidence>
<reference evidence="5" key="1">
    <citation type="submission" date="2016-10" db="EMBL/GenBank/DDBJ databases">
        <authorList>
            <person name="Varghese N."/>
            <person name="Submissions S."/>
        </authorList>
    </citation>
    <scope>NUCLEOTIDE SEQUENCE [LARGE SCALE GENOMIC DNA]</scope>
    <source>
        <strain evidence="5">ATCC 43811</strain>
    </source>
</reference>
<dbReference type="Proteomes" id="UP000240042">
    <property type="component" value="Unassembled WGS sequence"/>
</dbReference>
<dbReference type="RefSeq" id="WP_092319572.1">
    <property type="nucleotide sequence ID" value="NZ_FOKY01000014.1"/>
</dbReference>